<comment type="catalytic activity">
    <reaction evidence="4">
        <text>Endopeptidase action with P4 Glu or Asp, P1 preferably Glu &gt; Asp, P1' hydrophobic and P2' Ala.</text>
        <dbReference type="EC" id="3.4.24.78"/>
    </reaction>
</comment>
<dbReference type="HAMAP" id="MF_00626">
    <property type="entry name" value="Germination_prot"/>
    <property type="match status" value="1"/>
</dbReference>
<comment type="function">
    <text evidence="4">Initiates the rapid degradation of small, acid-soluble proteins during spore germination.</text>
</comment>
<dbReference type="InterPro" id="IPR005080">
    <property type="entry name" value="Peptidase_A25"/>
</dbReference>
<evidence type="ECO:0000256" key="1">
    <source>
        <dbReference type="ARBA" id="ARBA00022670"/>
    </source>
</evidence>
<dbReference type="Pfam" id="PF03418">
    <property type="entry name" value="Peptidase_A25"/>
    <property type="match status" value="1"/>
</dbReference>
<accession>A0A3A1RAV4</accession>
<dbReference type="GO" id="GO:0004222">
    <property type="term" value="F:metalloendopeptidase activity"/>
    <property type="evidence" value="ECO:0007669"/>
    <property type="project" value="UniProtKB-UniRule"/>
</dbReference>
<dbReference type="AlphaFoldDB" id="A0A3A1RAV4"/>
<feature type="propeptide" id="PRO_5017491396" evidence="4">
    <location>
        <begin position="1"/>
        <end position="37"/>
    </location>
</feature>
<dbReference type="InterPro" id="IPR023430">
    <property type="entry name" value="Pept_HybD-like_dom_sf"/>
</dbReference>
<organism evidence="5 6">
    <name type="scientific">Bacillus salacetis</name>
    <dbReference type="NCBI Taxonomy" id="2315464"/>
    <lineage>
        <taxon>Bacteria</taxon>
        <taxon>Bacillati</taxon>
        <taxon>Bacillota</taxon>
        <taxon>Bacilli</taxon>
        <taxon>Bacillales</taxon>
        <taxon>Bacillaceae</taxon>
        <taxon>Bacillus</taxon>
    </lineage>
</organism>
<dbReference type="SUPFAM" id="SSF53163">
    <property type="entry name" value="HybD-like"/>
    <property type="match status" value="1"/>
</dbReference>
<comment type="subunit">
    <text evidence="4">Homotetramer.</text>
</comment>
<dbReference type="GO" id="GO:0009847">
    <property type="term" value="P:spore germination"/>
    <property type="evidence" value="ECO:0007669"/>
    <property type="project" value="UniProtKB-UniRule"/>
</dbReference>
<protein>
    <recommendedName>
        <fullName evidence="4">Germination protease</fullName>
        <ecNumber evidence="4">3.4.24.78</ecNumber>
    </recommendedName>
    <alternativeName>
        <fullName evidence="4">GPR endopeptidase</fullName>
    </alternativeName>
    <alternativeName>
        <fullName evidence="4">Germination proteinase</fullName>
    </alternativeName>
    <alternativeName>
        <fullName evidence="4">Spore protease</fullName>
    </alternativeName>
</protein>
<evidence type="ECO:0000313" key="6">
    <source>
        <dbReference type="Proteomes" id="UP000265801"/>
    </source>
</evidence>
<keyword evidence="6" id="KW-1185">Reference proteome</keyword>
<dbReference type="NCBIfam" id="TIGR01441">
    <property type="entry name" value="GPR"/>
    <property type="match status" value="1"/>
</dbReference>
<keyword evidence="1 4" id="KW-0645">Protease</keyword>
<comment type="similarity">
    <text evidence="4">Belongs to the peptidase A25 family.</text>
</comment>
<dbReference type="Proteomes" id="UP000265801">
    <property type="component" value="Unassembled WGS sequence"/>
</dbReference>
<dbReference type="EC" id="3.4.24.78" evidence="4"/>
<dbReference type="OrthoDB" id="9777293at2"/>
<proteinExistence type="inferred from homology"/>
<evidence type="ECO:0000256" key="3">
    <source>
        <dbReference type="ARBA" id="ARBA00023145"/>
    </source>
</evidence>
<evidence type="ECO:0000256" key="2">
    <source>
        <dbReference type="ARBA" id="ARBA00022801"/>
    </source>
</evidence>
<evidence type="ECO:0000256" key="4">
    <source>
        <dbReference type="HAMAP-Rule" id="MF_00626"/>
    </source>
</evidence>
<dbReference type="EMBL" id="QXIR01000003">
    <property type="protein sequence ID" value="RIW37602.1"/>
    <property type="molecule type" value="Genomic_DNA"/>
</dbReference>
<sequence length="396" mass="43096">MKVSLKANIRVLKIIKGAVKLEEKHTVDLSKYTIRTDLAIEAKEMALAEKSKDEDQAEQVTGLKGVIVNEREVEGISISHVTITEEGEELLGKKAGNYLTLEAHSIRQSQADLQQKVEEVFAKEFSAFLKEKGISPDASCLIVGLGNWNVTPDALGPLVCENLIVTRHLFELQPESVEEGYRPVSALAPGVMGVTGIETSDIIFGVVEKSKPDFIIAVDALASRSIERVNSTIQISDTGIHPGSGVGNKRKGLDEETMGVPVIAIGVPTVVDAVTIASDTVDFLLKHFGKELREGDRPSRSLAPAGLTFGERRKFTDEDLPEEHHRKTFLGIVGTLQEEEKRKLIHEVLAPMGQNLMVTPKEVDVFIEETANLISNGLNAALHSAVNQGNTGFKTH</sequence>
<reference evidence="5 6" key="1">
    <citation type="submission" date="2018-09" db="EMBL/GenBank/DDBJ databases">
        <title>Bacillus saliacetes sp. nov., isolated from Thai shrimp paste (Ka-pi).</title>
        <authorList>
            <person name="Daroonpunt R."/>
            <person name="Tanasupawat S."/>
            <person name="Yiamsombut S."/>
        </authorList>
    </citation>
    <scope>NUCLEOTIDE SEQUENCE [LARGE SCALE GENOMIC DNA]</scope>
    <source>
        <strain evidence="5 6">SKP7-4</strain>
    </source>
</reference>
<gene>
    <name evidence="4" type="primary">gpr</name>
    <name evidence="5" type="ORF">D3H55_03255</name>
</gene>
<dbReference type="Gene3D" id="3.40.50.1450">
    <property type="entry name" value="HybD-like"/>
    <property type="match status" value="2"/>
</dbReference>
<comment type="PTM">
    <text evidence="4">Autoproteolytically processed. The inactive tetrameric zymogen termed p46 autoprocesses to a smaller form termed p41, which is active only during spore germination.</text>
</comment>
<evidence type="ECO:0000313" key="5">
    <source>
        <dbReference type="EMBL" id="RIW37602.1"/>
    </source>
</evidence>
<comment type="caution">
    <text evidence="5">The sequence shown here is derived from an EMBL/GenBank/DDBJ whole genome shotgun (WGS) entry which is preliminary data.</text>
</comment>
<feature type="chain" id="PRO_5023477187" description="Germination protease" evidence="4">
    <location>
        <begin position="38"/>
        <end position="396"/>
    </location>
</feature>
<dbReference type="PIRSF" id="PIRSF019549">
    <property type="entry name" value="Peptidase_A25"/>
    <property type="match status" value="1"/>
</dbReference>
<keyword evidence="3 4" id="KW-0865">Zymogen</keyword>
<dbReference type="GO" id="GO:0006508">
    <property type="term" value="P:proteolysis"/>
    <property type="evidence" value="ECO:0007669"/>
    <property type="project" value="UniProtKB-UniRule"/>
</dbReference>
<keyword evidence="2 4" id="KW-0378">Hydrolase</keyword>
<name>A0A3A1RAV4_9BACI</name>